<dbReference type="InterPro" id="IPR050131">
    <property type="entry name" value="Peptidase_S8_subtilisin-like"/>
</dbReference>
<dbReference type="InterPro" id="IPR015500">
    <property type="entry name" value="Peptidase_S8_subtilisin-rel"/>
</dbReference>
<sequence>MQEAFLRVHAREAHLAGFSGHEIGVAVLDTGIFPHVDLKNRLAVFQNMLDSRRYPFDDCGHGTHVAGIIGGDGRQSGGYYRGIAPGCHLAGIKVLDNSGDGNADDMIAGLQWIQEHYRRYNIRIVNISAGAQKKSMCTEASEMIRKVEALWDEGLVIVAAAGNDGPGEGTVTAPGVSRKIITVGCPDGPLPATVPGKVREHHSGRGPTAECIMKPEVVAPGTVISCRVCPRPGTPSYISKSGTSMAAPIVSGAIALLLEKEPELTNVQIKLRLRESCIKKEAYPGWGMLHIGRLLALE</sequence>
<evidence type="ECO:0000256" key="6">
    <source>
        <dbReference type="RuleBase" id="RU003355"/>
    </source>
</evidence>
<dbReference type="AlphaFoldDB" id="A0AAE3JFU7"/>
<dbReference type="CDD" id="cd07487">
    <property type="entry name" value="Peptidases_S8_1"/>
    <property type="match status" value="1"/>
</dbReference>
<dbReference type="RefSeq" id="WP_308452803.1">
    <property type="nucleotide sequence ID" value="NZ_JAJEQR010000007.1"/>
</dbReference>
<dbReference type="PROSITE" id="PS00137">
    <property type="entry name" value="SUBTILASE_HIS"/>
    <property type="match status" value="1"/>
</dbReference>
<proteinExistence type="inferred from homology"/>
<evidence type="ECO:0000256" key="3">
    <source>
        <dbReference type="ARBA" id="ARBA00022801"/>
    </source>
</evidence>
<evidence type="ECO:0000313" key="9">
    <source>
        <dbReference type="Proteomes" id="UP001198182"/>
    </source>
</evidence>
<protein>
    <submittedName>
        <fullName evidence="8">S8 family peptidase</fullName>
    </submittedName>
</protein>
<accession>A0AAE3JFU7</accession>
<evidence type="ECO:0000256" key="5">
    <source>
        <dbReference type="PROSITE-ProRule" id="PRU01240"/>
    </source>
</evidence>
<name>A0AAE3JFU7_9FIRM</name>
<feature type="domain" description="Peptidase S8/S53" evidence="7">
    <location>
        <begin position="20"/>
        <end position="275"/>
    </location>
</feature>
<keyword evidence="3 5" id="KW-0378">Hydrolase</keyword>
<feature type="active site" description="Charge relay system" evidence="5">
    <location>
        <position position="61"/>
    </location>
</feature>
<evidence type="ECO:0000256" key="2">
    <source>
        <dbReference type="ARBA" id="ARBA00022670"/>
    </source>
</evidence>
<dbReference type="PANTHER" id="PTHR43806">
    <property type="entry name" value="PEPTIDASE S8"/>
    <property type="match status" value="1"/>
</dbReference>
<dbReference type="PROSITE" id="PS00136">
    <property type="entry name" value="SUBTILASE_ASP"/>
    <property type="match status" value="1"/>
</dbReference>
<keyword evidence="4 5" id="KW-0720">Serine protease</keyword>
<dbReference type="InterPro" id="IPR022398">
    <property type="entry name" value="Peptidase_S8_His-AS"/>
</dbReference>
<dbReference type="Pfam" id="PF00082">
    <property type="entry name" value="Peptidase_S8"/>
    <property type="match status" value="1"/>
</dbReference>
<dbReference type="PROSITE" id="PS51892">
    <property type="entry name" value="SUBTILASE"/>
    <property type="match status" value="1"/>
</dbReference>
<dbReference type="PROSITE" id="PS00138">
    <property type="entry name" value="SUBTILASE_SER"/>
    <property type="match status" value="1"/>
</dbReference>
<dbReference type="PANTHER" id="PTHR43806:SF11">
    <property type="entry name" value="CEREVISIN-RELATED"/>
    <property type="match status" value="1"/>
</dbReference>
<evidence type="ECO:0000256" key="1">
    <source>
        <dbReference type="ARBA" id="ARBA00011073"/>
    </source>
</evidence>
<dbReference type="SUPFAM" id="SSF52743">
    <property type="entry name" value="Subtilisin-like"/>
    <property type="match status" value="1"/>
</dbReference>
<organism evidence="8 9">
    <name type="scientific">Hominifimenecus microfluidus</name>
    <dbReference type="NCBI Taxonomy" id="2885348"/>
    <lineage>
        <taxon>Bacteria</taxon>
        <taxon>Bacillati</taxon>
        <taxon>Bacillota</taxon>
        <taxon>Clostridia</taxon>
        <taxon>Lachnospirales</taxon>
        <taxon>Lachnospiraceae</taxon>
        <taxon>Hominifimenecus</taxon>
    </lineage>
</organism>
<evidence type="ECO:0000259" key="7">
    <source>
        <dbReference type="Pfam" id="PF00082"/>
    </source>
</evidence>
<feature type="active site" description="Charge relay system" evidence="5">
    <location>
        <position position="29"/>
    </location>
</feature>
<reference evidence="8" key="1">
    <citation type="submission" date="2021-10" db="EMBL/GenBank/DDBJ databases">
        <title>Anaerobic single-cell dispensing facilitates the cultivation of human gut bacteria.</title>
        <authorList>
            <person name="Afrizal A."/>
        </authorList>
    </citation>
    <scope>NUCLEOTIDE SEQUENCE</scope>
    <source>
        <strain evidence="8">CLA-AA-H215</strain>
    </source>
</reference>
<dbReference type="EMBL" id="JAJEQR010000007">
    <property type="protein sequence ID" value="MCC2230096.1"/>
    <property type="molecule type" value="Genomic_DNA"/>
</dbReference>
<dbReference type="InterPro" id="IPR036852">
    <property type="entry name" value="Peptidase_S8/S53_dom_sf"/>
</dbReference>
<dbReference type="Proteomes" id="UP001198182">
    <property type="component" value="Unassembled WGS sequence"/>
</dbReference>
<dbReference type="GO" id="GO:0004252">
    <property type="term" value="F:serine-type endopeptidase activity"/>
    <property type="evidence" value="ECO:0007669"/>
    <property type="project" value="UniProtKB-UniRule"/>
</dbReference>
<comment type="caution">
    <text evidence="8">The sequence shown here is derived from an EMBL/GenBank/DDBJ whole genome shotgun (WGS) entry which is preliminary data.</text>
</comment>
<dbReference type="Gene3D" id="3.40.50.200">
    <property type="entry name" value="Peptidase S8/S53 domain"/>
    <property type="match status" value="1"/>
</dbReference>
<evidence type="ECO:0000256" key="4">
    <source>
        <dbReference type="ARBA" id="ARBA00022825"/>
    </source>
</evidence>
<dbReference type="InterPro" id="IPR000209">
    <property type="entry name" value="Peptidase_S8/S53_dom"/>
</dbReference>
<gene>
    <name evidence="8" type="ORF">LKD81_03645</name>
</gene>
<dbReference type="PRINTS" id="PR00723">
    <property type="entry name" value="SUBTILISIN"/>
</dbReference>
<keyword evidence="2 5" id="KW-0645">Protease</keyword>
<keyword evidence="9" id="KW-1185">Reference proteome</keyword>
<dbReference type="InterPro" id="IPR023828">
    <property type="entry name" value="Peptidase_S8_Ser-AS"/>
</dbReference>
<dbReference type="InterPro" id="IPR023827">
    <property type="entry name" value="Peptidase_S8_Asp-AS"/>
</dbReference>
<feature type="active site" description="Charge relay system" evidence="5">
    <location>
        <position position="244"/>
    </location>
</feature>
<evidence type="ECO:0000313" key="8">
    <source>
        <dbReference type="EMBL" id="MCC2230096.1"/>
    </source>
</evidence>
<comment type="similarity">
    <text evidence="1 5 6">Belongs to the peptidase S8 family.</text>
</comment>
<dbReference type="GO" id="GO:0006508">
    <property type="term" value="P:proteolysis"/>
    <property type="evidence" value="ECO:0007669"/>
    <property type="project" value="UniProtKB-KW"/>
</dbReference>